<accession>A0A2P5EPA3</accession>
<dbReference type="InParanoid" id="A0A2P5EPA3"/>
<reference evidence="3" key="1">
    <citation type="submission" date="2016-06" db="EMBL/GenBank/DDBJ databases">
        <title>Parallel loss of symbiosis genes in relatives of nitrogen-fixing non-legume Parasponia.</title>
        <authorList>
            <person name="Van Velzen R."/>
            <person name="Holmer R."/>
            <person name="Bu F."/>
            <person name="Rutten L."/>
            <person name="Van Zeijl A."/>
            <person name="Liu W."/>
            <person name="Santuari L."/>
            <person name="Cao Q."/>
            <person name="Sharma T."/>
            <person name="Shen D."/>
            <person name="Roswanjaya Y."/>
            <person name="Wardhani T."/>
            <person name="Kalhor M.S."/>
            <person name="Jansen J."/>
            <person name="Van den Hoogen J."/>
            <person name="Gungor B."/>
            <person name="Hartog M."/>
            <person name="Hontelez J."/>
            <person name="Verver J."/>
            <person name="Yang W.-C."/>
            <person name="Schijlen E."/>
            <person name="Repin R."/>
            <person name="Schilthuizen M."/>
            <person name="Schranz E."/>
            <person name="Heidstra R."/>
            <person name="Miyata K."/>
            <person name="Fedorova E."/>
            <person name="Kohlen W."/>
            <person name="Bisseling T."/>
            <person name="Smit S."/>
            <person name="Geurts R."/>
        </authorList>
    </citation>
    <scope>NUCLEOTIDE SEQUENCE [LARGE SCALE GENOMIC DNA]</scope>
    <source>
        <strain evidence="3">cv. RG33-2</strain>
    </source>
</reference>
<comment type="caution">
    <text evidence="2">The sequence shown here is derived from an EMBL/GenBank/DDBJ whole genome shotgun (WGS) entry which is preliminary data.</text>
</comment>
<sequence length="136" mass="15953">MKLILKLSLKQGQQSHGLVNLTFSIFQCKNSIYRIIFTQRIETLMAIKRDQKALYFLVIPKILTLNLFLLHISVYLSQHRIGFCVSITQKPTSLSFLSRISLQENVIKRRRFDQNSDSSSPLDRRFYILRIHARAI</sequence>
<keyword evidence="1" id="KW-1133">Transmembrane helix</keyword>
<keyword evidence="3" id="KW-1185">Reference proteome</keyword>
<organism evidence="2 3">
    <name type="scientific">Trema orientale</name>
    <name type="common">Charcoal tree</name>
    <name type="synonym">Celtis orientalis</name>
    <dbReference type="NCBI Taxonomy" id="63057"/>
    <lineage>
        <taxon>Eukaryota</taxon>
        <taxon>Viridiplantae</taxon>
        <taxon>Streptophyta</taxon>
        <taxon>Embryophyta</taxon>
        <taxon>Tracheophyta</taxon>
        <taxon>Spermatophyta</taxon>
        <taxon>Magnoliopsida</taxon>
        <taxon>eudicotyledons</taxon>
        <taxon>Gunneridae</taxon>
        <taxon>Pentapetalae</taxon>
        <taxon>rosids</taxon>
        <taxon>fabids</taxon>
        <taxon>Rosales</taxon>
        <taxon>Cannabaceae</taxon>
        <taxon>Trema</taxon>
    </lineage>
</organism>
<evidence type="ECO:0000313" key="3">
    <source>
        <dbReference type="Proteomes" id="UP000237000"/>
    </source>
</evidence>
<dbReference type="Proteomes" id="UP000237000">
    <property type="component" value="Unassembled WGS sequence"/>
</dbReference>
<gene>
    <name evidence="2" type="ORF">TorRG33x02_168580</name>
</gene>
<keyword evidence="1" id="KW-0472">Membrane</keyword>
<name>A0A2P5EPA3_TREOI</name>
<dbReference type="EMBL" id="JXTC01000118">
    <property type="protein sequence ID" value="PON87366.1"/>
    <property type="molecule type" value="Genomic_DNA"/>
</dbReference>
<proteinExistence type="predicted"/>
<evidence type="ECO:0000313" key="2">
    <source>
        <dbReference type="EMBL" id="PON87366.1"/>
    </source>
</evidence>
<dbReference type="AlphaFoldDB" id="A0A2P5EPA3"/>
<protein>
    <submittedName>
        <fullName evidence="2">Uncharacterized protein</fullName>
    </submittedName>
</protein>
<keyword evidence="1" id="KW-0812">Transmembrane</keyword>
<feature type="transmembrane region" description="Helical" evidence="1">
    <location>
        <begin position="54"/>
        <end position="76"/>
    </location>
</feature>
<evidence type="ECO:0000256" key="1">
    <source>
        <dbReference type="SAM" id="Phobius"/>
    </source>
</evidence>